<proteinExistence type="predicted"/>
<protein>
    <recommendedName>
        <fullName evidence="3">Secreted protein</fullName>
    </recommendedName>
</protein>
<gene>
    <name evidence="1" type="ORF">ACHAW5_003118</name>
</gene>
<name>A0ABD3MEP4_9STRA</name>
<sequence length="63" mass="6623">MPLVIRLMPWHAAGAIEASSCDSHKLASITVRISSKGWCASADTYGCRLKNQTDGDGEGGSSQ</sequence>
<evidence type="ECO:0000313" key="2">
    <source>
        <dbReference type="Proteomes" id="UP001530315"/>
    </source>
</evidence>
<comment type="caution">
    <text evidence="1">The sequence shown here is derived from an EMBL/GenBank/DDBJ whole genome shotgun (WGS) entry which is preliminary data.</text>
</comment>
<reference evidence="1 2" key="1">
    <citation type="submission" date="2024-10" db="EMBL/GenBank/DDBJ databases">
        <title>Updated reference genomes for cyclostephanoid diatoms.</title>
        <authorList>
            <person name="Roberts W.R."/>
            <person name="Alverson A.J."/>
        </authorList>
    </citation>
    <scope>NUCLEOTIDE SEQUENCE [LARGE SCALE GENOMIC DNA]</scope>
    <source>
        <strain evidence="1 2">AJA276-08</strain>
    </source>
</reference>
<organism evidence="1 2">
    <name type="scientific">Stephanodiscus triporus</name>
    <dbReference type="NCBI Taxonomy" id="2934178"/>
    <lineage>
        <taxon>Eukaryota</taxon>
        <taxon>Sar</taxon>
        <taxon>Stramenopiles</taxon>
        <taxon>Ochrophyta</taxon>
        <taxon>Bacillariophyta</taxon>
        <taxon>Coscinodiscophyceae</taxon>
        <taxon>Thalassiosirophycidae</taxon>
        <taxon>Stephanodiscales</taxon>
        <taxon>Stephanodiscaceae</taxon>
        <taxon>Stephanodiscus</taxon>
    </lineage>
</organism>
<accession>A0ABD3MEP4</accession>
<dbReference type="Proteomes" id="UP001530315">
    <property type="component" value="Unassembled WGS sequence"/>
</dbReference>
<evidence type="ECO:0008006" key="3">
    <source>
        <dbReference type="Google" id="ProtNLM"/>
    </source>
</evidence>
<keyword evidence="2" id="KW-1185">Reference proteome</keyword>
<dbReference type="AlphaFoldDB" id="A0ABD3MEP4"/>
<evidence type="ECO:0000313" key="1">
    <source>
        <dbReference type="EMBL" id="KAL3762580.1"/>
    </source>
</evidence>
<dbReference type="EMBL" id="JALLAZ020001824">
    <property type="protein sequence ID" value="KAL3762580.1"/>
    <property type="molecule type" value="Genomic_DNA"/>
</dbReference>